<keyword evidence="3" id="KW-1185">Reference proteome</keyword>
<dbReference type="HOGENOM" id="CLU_1488734_0_0_1"/>
<keyword evidence="1" id="KW-0812">Transmembrane</keyword>
<dbReference type="EMBL" id="KL584791">
    <property type="protein sequence ID" value="KEQ90426.1"/>
    <property type="molecule type" value="Genomic_DNA"/>
</dbReference>
<name>A0A074YUA7_AURSE</name>
<evidence type="ECO:0000256" key="1">
    <source>
        <dbReference type="SAM" id="Phobius"/>
    </source>
</evidence>
<gene>
    <name evidence="2" type="ORF">AUEXF2481DRAFT_569610</name>
</gene>
<dbReference type="AlphaFoldDB" id="A0A074YUA7"/>
<evidence type="ECO:0000313" key="3">
    <source>
        <dbReference type="Proteomes" id="UP000030641"/>
    </source>
</evidence>
<keyword evidence="1" id="KW-1133">Transmembrane helix</keyword>
<dbReference type="InParanoid" id="A0A074YUA7"/>
<dbReference type="RefSeq" id="XP_013338934.1">
    <property type="nucleotide sequence ID" value="XM_013483480.1"/>
</dbReference>
<keyword evidence="1" id="KW-0472">Membrane</keyword>
<organism evidence="2 3">
    <name type="scientific">Aureobasidium subglaciale (strain EXF-2481)</name>
    <name type="common">Aureobasidium pullulans var. subglaciale</name>
    <dbReference type="NCBI Taxonomy" id="1043005"/>
    <lineage>
        <taxon>Eukaryota</taxon>
        <taxon>Fungi</taxon>
        <taxon>Dikarya</taxon>
        <taxon>Ascomycota</taxon>
        <taxon>Pezizomycotina</taxon>
        <taxon>Dothideomycetes</taxon>
        <taxon>Dothideomycetidae</taxon>
        <taxon>Dothideales</taxon>
        <taxon>Saccotheciaceae</taxon>
        <taxon>Aureobasidium</taxon>
    </lineage>
</organism>
<proteinExistence type="predicted"/>
<protein>
    <submittedName>
        <fullName evidence="2">Uncharacterized protein</fullName>
    </submittedName>
</protein>
<reference evidence="2 3" key="1">
    <citation type="journal article" date="2014" name="BMC Genomics">
        <title>Genome sequencing of four Aureobasidium pullulans varieties: biotechnological potential, stress tolerance, and description of new species.</title>
        <authorList>
            <person name="Gostin Ar C."/>
            <person name="Ohm R.A."/>
            <person name="Kogej T."/>
            <person name="Sonjak S."/>
            <person name="Turk M."/>
            <person name="Zajc J."/>
            <person name="Zalar P."/>
            <person name="Grube M."/>
            <person name="Sun H."/>
            <person name="Han J."/>
            <person name="Sharma A."/>
            <person name="Chiniquy J."/>
            <person name="Ngan C.Y."/>
            <person name="Lipzen A."/>
            <person name="Barry K."/>
            <person name="Grigoriev I.V."/>
            <person name="Gunde-Cimerman N."/>
        </authorList>
    </citation>
    <scope>NUCLEOTIDE SEQUENCE [LARGE SCALE GENOMIC DNA]</scope>
    <source>
        <strain evidence="2 3">EXF-2481</strain>
    </source>
</reference>
<dbReference type="Proteomes" id="UP000030641">
    <property type="component" value="Unassembled WGS sequence"/>
</dbReference>
<feature type="transmembrane region" description="Helical" evidence="1">
    <location>
        <begin position="6"/>
        <end position="27"/>
    </location>
</feature>
<accession>A0A074YUA7</accession>
<dbReference type="GeneID" id="25369128"/>
<sequence>MREVNGWLVLYNFFSSVLAPPFLSCSLRGKLLRKWSQKLRKHALPISPGEIAVPSCGVSPVLRISTGELPSMITTTFCPFANMLPWCRSACVKTGGGQGPSYIASMSLGSCVSWLFNLSGCGWSARENPLRSQTWKSCIVVNRLRRSLCLTIRASYRLPLVQLWLSSRGVNELNYPTISLS</sequence>
<evidence type="ECO:0000313" key="2">
    <source>
        <dbReference type="EMBL" id="KEQ90426.1"/>
    </source>
</evidence>